<feature type="domain" description="PEGA" evidence="4">
    <location>
        <begin position="131"/>
        <end position="196"/>
    </location>
</feature>
<feature type="signal peptide" evidence="3">
    <location>
        <begin position="1"/>
        <end position="18"/>
    </location>
</feature>
<sequence>MMTCRSLALLFTAATVIAAPEIAAAQPVAPREASASTDAAARADAFYRRGLRLYSDGKYVEAEAELQSAWELNPTFDVAYNLGNTKYQLKKHREAAQYLSHALRHWPLMKAAAKLKTTAEKRLAESRAQVGALAVTAGAPGAEVLIDGKAVGKAPLEGEVFVEPGEHRVEARLEGYTPASQTVKVAKAGTAEVTLAMALAKGEAQETAPVVKTDGGTGAPSGQIGAPAAELAPGAPVEPASPPQQRSWGPVIALGAASVVGLGVGIGTTVASNAASRDVDAQGRAIIDAGGQCKDPPSAFADRCSKLYDAGSRQETLGNAARIAFAASGVLAVAAVTYALWPRPEARIAAPVRVLPEVGAHSAGIALLGVW</sequence>
<evidence type="ECO:0000313" key="6">
    <source>
        <dbReference type="Proteomes" id="UP000295497"/>
    </source>
</evidence>
<evidence type="ECO:0000256" key="1">
    <source>
        <dbReference type="PROSITE-ProRule" id="PRU00339"/>
    </source>
</evidence>
<proteinExistence type="predicted"/>
<dbReference type="Pfam" id="PF08308">
    <property type="entry name" value="PEGA"/>
    <property type="match status" value="1"/>
</dbReference>
<accession>A0A4P2QG77</accession>
<gene>
    <name evidence="5" type="ORF">SOCE836_009240</name>
</gene>
<keyword evidence="3" id="KW-0732">Signal</keyword>
<evidence type="ECO:0000256" key="2">
    <source>
        <dbReference type="SAM" id="MobiDB-lite"/>
    </source>
</evidence>
<name>A0A4P2QG77_SORCE</name>
<feature type="repeat" description="TPR" evidence="1">
    <location>
        <begin position="43"/>
        <end position="76"/>
    </location>
</feature>
<dbReference type="Gene3D" id="1.25.40.10">
    <property type="entry name" value="Tetratricopeptide repeat domain"/>
    <property type="match status" value="1"/>
</dbReference>
<keyword evidence="1" id="KW-0802">TPR repeat</keyword>
<dbReference type="Proteomes" id="UP000295497">
    <property type="component" value="Chromosome"/>
</dbReference>
<evidence type="ECO:0000259" key="4">
    <source>
        <dbReference type="Pfam" id="PF08308"/>
    </source>
</evidence>
<dbReference type="SUPFAM" id="SSF48452">
    <property type="entry name" value="TPR-like"/>
    <property type="match status" value="1"/>
</dbReference>
<feature type="region of interest" description="Disordered" evidence="2">
    <location>
        <begin position="204"/>
        <end position="244"/>
    </location>
</feature>
<dbReference type="InterPro" id="IPR019734">
    <property type="entry name" value="TPR_rpt"/>
</dbReference>
<dbReference type="AlphaFoldDB" id="A0A4P2QG77"/>
<organism evidence="5 6">
    <name type="scientific">Sorangium cellulosum</name>
    <name type="common">Polyangium cellulosum</name>
    <dbReference type="NCBI Taxonomy" id="56"/>
    <lineage>
        <taxon>Bacteria</taxon>
        <taxon>Pseudomonadati</taxon>
        <taxon>Myxococcota</taxon>
        <taxon>Polyangia</taxon>
        <taxon>Polyangiales</taxon>
        <taxon>Polyangiaceae</taxon>
        <taxon>Sorangium</taxon>
    </lineage>
</organism>
<dbReference type="InterPro" id="IPR011990">
    <property type="entry name" value="TPR-like_helical_dom_sf"/>
</dbReference>
<evidence type="ECO:0000256" key="3">
    <source>
        <dbReference type="SAM" id="SignalP"/>
    </source>
</evidence>
<dbReference type="EMBL" id="CP012672">
    <property type="protein sequence ID" value="AUX28839.1"/>
    <property type="molecule type" value="Genomic_DNA"/>
</dbReference>
<dbReference type="SMART" id="SM00028">
    <property type="entry name" value="TPR"/>
    <property type="match status" value="2"/>
</dbReference>
<protein>
    <recommendedName>
        <fullName evidence="4">PEGA domain-containing protein</fullName>
    </recommendedName>
</protein>
<feature type="chain" id="PRO_5020231362" description="PEGA domain-containing protein" evidence="3">
    <location>
        <begin position="19"/>
        <end position="371"/>
    </location>
</feature>
<evidence type="ECO:0000313" key="5">
    <source>
        <dbReference type="EMBL" id="AUX28839.1"/>
    </source>
</evidence>
<dbReference type="PROSITE" id="PS50005">
    <property type="entry name" value="TPR"/>
    <property type="match status" value="1"/>
</dbReference>
<reference evidence="5 6" key="1">
    <citation type="submission" date="2015-09" db="EMBL/GenBank/DDBJ databases">
        <title>Sorangium comparison.</title>
        <authorList>
            <person name="Zaburannyi N."/>
            <person name="Bunk B."/>
            <person name="Overmann J."/>
            <person name="Mueller R."/>
        </authorList>
    </citation>
    <scope>NUCLEOTIDE SEQUENCE [LARGE SCALE GENOMIC DNA]</scope>
    <source>
        <strain evidence="5 6">So ce836</strain>
    </source>
</reference>
<feature type="compositionally biased region" description="Low complexity" evidence="2">
    <location>
        <begin position="225"/>
        <end position="238"/>
    </location>
</feature>
<dbReference type="InterPro" id="IPR013229">
    <property type="entry name" value="PEGA"/>
</dbReference>